<feature type="region of interest" description="Disordered" evidence="1">
    <location>
        <begin position="1"/>
        <end position="34"/>
    </location>
</feature>
<dbReference type="Proteomes" id="UP000035265">
    <property type="component" value="Unassembled WGS sequence"/>
</dbReference>
<protein>
    <recommendedName>
        <fullName evidence="5">DUF4233 domain-containing protein</fullName>
    </recommendedName>
</protein>
<dbReference type="RefSeq" id="WP_313663571.1">
    <property type="nucleotide sequence ID" value="NZ_JNBQ01000008.1"/>
</dbReference>
<reference evidence="3 4" key="1">
    <citation type="submission" date="2014-05" db="EMBL/GenBank/DDBJ databases">
        <title>Cellulosimicrobium funkei U11 genome.</title>
        <authorList>
            <person name="Hu C."/>
            <person name="Gong Y."/>
            <person name="Wan W."/>
            <person name="Jiang M."/>
        </authorList>
    </citation>
    <scope>NUCLEOTIDE SEQUENCE [LARGE SCALE GENOMIC DNA]</scope>
    <source>
        <strain evidence="3 4">U11</strain>
    </source>
</reference>
<feature type="compositionally biased region" description="Low complexity" evidence="1">
    <location>
        <begin position="1"/>
        <end position="13"/>
    </location>
</feature>
<comment type="caution">
    <text evidence="3">The sequence shown here is derived from an EMBL/GenBank/DDBJ whole genome shotgun (WGS) entry which is preliminary data.</text>
</comment>
<keyword evidence="2" id="KW-0472">Membrane</keyword>
<keyword evidence="2" id="KW-1133">Transmembrane helix</keyword>
<accession>A0A0H2L422</accession>
<dbReference type="PATRIC" id="fig|264251.5.peg.1940"/>
<dbReference type="EMBL" id="JNBQ01000008">
    <property type="protein sequence ID" value="KLN34937.1"/>
    <property type="molecule type" value="Genomic_DNA"/>
</dbReference>
<feature type="transmembrane region" description="Helical" evidence="2">
    <location>
        <begin position="40"/>
        <end position="62"/>
    </location>
</feature>
<proteinExistence type="predicted"/>
<dbReference type="AlphaFoldDB" id="A0A0H2L422"/>
<evidence type="ECO:0000256" key="2">
    <source>
        <dbReference type="SAM" id="Phobius"/>
    </source>
</evidence>
<keyword evidence="4" id="KW-1185">Reference proteome</keyword>
<dbReference type="InterPro" id="IPR025327">
    <property type="entry name" value="DUF4233"/>
</dbReference>
<keyword evidence="2" id="KW-0812">Transmembrane</keyword>
<feature type="transmembrane region" description="Helical" evidence="2">
    <location>
        <begin position="114"/>
        <end position="137"/>
    </location>
</feature>
<evidence type="ECO:0000313" key="3">
    <source>
        <dbReference type="EMBL" id="KLN34937.1"/>
    </source>
</evidence>
<name>A0A0H2L422_9MICO</name>
<evidence type="ECO:0000256" key="1">
    <source>
        <dbReference type="SAM" id="MobiDB-lite"/>
    </source>
</evidence>
<dbReference type="Pfam" id="PF14017">
    <property type="entry name" value="DUF4233"/>
    <property type="match status" value="1"/>
</dbReference>
<sequence>MSTSPSQPAAQPSRHGRAAGPVRPSPGDRIKPKKPAKVQFASTTLLLEAFLVVFATLVAYGLRDVPYSRGPLELPSATSIWLVGGVLAVVLVVLSRMVGTPGGYVAGSVVQVPVLAFGLVVPMMFVVGGLFVVLWVVSIRLGGRIDRERAAYDAEHPETAPNAD</sequence>
<feature type="transmembrane region" description="Helical" evidence="2">
    <location>
        <begin position="74"/>
        <end position="94"/>
    </location>
</feature>
<dbReference type="STRING" id="264251.FB00_09535"/>
<gene>
    <name evidence="3" type="ORF">FB00_09535</name>
</gene>
<evidence type="ECO:0000313" key="4">
    <source>
        <dbReference type="Proteomes" id="UP000035265"/>
    </source>
</evidence>
<evidence type="ECO:0008006" key="5">
    <source>
        <dbReference type="Google" id="ProtNLM"/>
    </source>
</evidence>
<organism evidence="3 4">
    <name type="scientific">Cellulosimicrobium funkei</name>
    <dbReference type="NCBI Taxonomy" id="264251"/>
    <lineage>
        <taxon>Bacteria</taxon>
        <taxon>Bacillati</taxon>
        <taxon>Actinomycetota</taxon>
        <taxon>Actinomycetes</taxon>
        <taxon>Micrococcales</taxon>
        <taxon>Promicromonosporaceae</taxon>
        <taxon>Cellulosimicrobium</taxon>
    </lineage>
</organism>